<feature type="signal peptide" evidence="1">
    <location>
        <begin position="1"/>
        <end position="27"/>
    </location>
</feature>
<sequence>MSGMNFHKRMLLEKIWFLALVISSLEASMTKKHHPYVVIPITCFMLCLVAFQHHGAHKVGCLLPQSCRHGYCATIHSNRFHMCIQISHHIICSNSRRRYMSLGRILLCMAGLEGLQILAISHNGCPDGVYLTFSMSQFQKT</sequence>
<keyword evidence="1" id="KW-0732">Signal</keyword>
<protein>
    <recommendedName>
        <fullName evidence="4">Secreted protein</fullName>
    </recommendedName>
</protein>
<evidence type="ECO:0000256" key="1">
    <source>
        <dbReference type="SAM" id="SignalP"/>
    </source>
</evidence>
<accession>A0AAN9QPA0</accession>
<name>A0AAN9QPA0_CANGL</name>
<evidence type="ECO:0000313" key="3">
    <source>
        <dbReference type="Proteomes" id="UP001367508"/>
    </source>
</evidence>
<evidence type="ECO:0008006" key="4">
    <source>
        <dbReference type="Google" id="ProtNLM"/>
    </source>
</evidence>
<dbReference type="AlphaFoldDB" id="A0AAN9QPA0"/>
<evidence type="ECO:0000313" key="2">
    <source>
        <dbReference type="EMBL" id="KAK7345125.1"/>
    </source>
</evidence>
<dbReference type="EMBL" id="JAYMYQ010000003">
    <property type="protein sequence ID" value="KAK7345125.1"/>
    <property type="molecule type" value="Genomic_DNA"/>
</dbReference>
<gene>
    <name evidence="2" type="ORF">VNO77_15586</name>
</gene>
<reference evidence="2 3" key="1">
    <citation type="submission" date="2024-01" db="EMBL/GenBank/DDBJ databases">
        <title>The genomes of 5 underutilized Papilionoideae crops provide insights into root nodulation and disease resistanc.</title>
        <authorList>
            <person name="Jiang F."/>
        </authorList>
    </citation>
    <scope>NUCLEOTIDE SEQUENCE [LARGE SCALE GENOMIC DNA]</scope>
    <source>
        <strain evidence="2">LVBAO_FW01</strain>
        <tissue evidence="2">Leaves</tissue>
    </source>
</reference>
<dbReference type="Proteomes" id="UP001367508">
    <property type="component" value="Unassembled WGS sequence"/>
</dbReference>
<keyword evidence="3" id="KW-1185">Reference proteome</keyword>
<proteinExistence type="predicted"/>
<organism evidence="2 3">
    <name type="scientific">Canavalia gladiata</name>
    <name type="common">Sword bean</name>
    <name type="synonym">Dolichos gladiatus</name>
    <dbReference type="NCBI Taxonomy" id="3824"/>
    <lineage>
        <taxon>Eukaryota</taxon>
        <taxon>Viridiplantae</taxon>
        <taxon>Streptophyta</taxon>
        <taxon>Embryophyta</taxon>
        <taxon>Tracheophyta</taxon>
        <taxon>Spermatophyta</taxon>
        <taxon>Magnoliopsida</taxon>
        <taxon>eudicotyledons</taxon>
        <taxon>Gunneridae</taxon>
        <taxon>Pentapetalae</taxon>
        <taxon>rosids</taxon>
        <taxon>fabids</taxon>
        <taxon>Fabales</taxon>
        <taxon>Fabaceae</taxon>
        <taxon>Papilionoideae</taxon>
        <taxon>50 kb inversion clade</taxon>
        <taxon>NPAAA clade</taxon>
        <taxon>indigoferoid/millettioid clade</taxon>
        <taxon>Phaseoleae</taxon>
        <taxon>Canavalia</taxon>
    </lineage>
</organism>
<feature type="chain" id="PRO_5042950689" description="Secreted protein" evidence="1">
    <location>
        <begin position="28"/>
        <end position="141"/>
    </location>
</feature>
<comment type="caution">
    <text evidence="2">The sequence shown here is derived from an EMBL/GenBank/DDBJ whole genome shotgun (WGS) entry which is preliminary data.</text>
</comment>